<evidence type="ECO:0000313" key="2">
    <source>
        <dbReference type="Proteomes" id="UP000380867"/>
    </source>
</evidence>
<sequence length="296" mass="32469">MPQQMTGVLILIASPSDTVDERIAVSEALADWNVMRGRRQGSALLGWRFEKHAVARLGGRAQEIINEQAVNQSDAVVAFFDSRLGTTTGVDVSGTAEEINRAADAGKPVHVYFSQEDLPRDVDTDQLEALNAFQSGLRDRGLLGYYTSPADLADQVVRALEHDLETEGWAEDAAHNARFKPGGAELRWEHQHAREAKGMDGKGKMAYRTTRNHLIVSNEGRAAAEGLTFTVEPIDDTSFHFDPVEEPFDLSPRSQMAWLLIASGGWGDTGSNVLVKAQWHEGDQAKVGEWTVTLDS</sequence>
<dbReference type="Proteomes" id="UP000380867">
    <property type="component" value="Unassembled WGS sequence"/>
</dbReference>
<protein>
    <submittedName>
        <fullName evidence="1">DUF4062 domain-containing protein</fullName>
    </submittedName>
</protein>
<proteinExistence type="predicted"/>
<dbReference type="AlphaFoldDB" id="A0A5M4FE64"/>
<comment type="caution">
    <text evidence="1">The sequence shown here is derived from an EMBL/GenBank/DDBJ whole genome shotgun (WGS) entry which is preliminary data.</text>
</comment>
<dbReference type="OrthoDB" id="9784936at2"/>
<dbReference type="EMBL" id="SDPQ02000002">
    <property type="protein sequence ID" value="KAA1397635.1"/>
    <property type="molecule type" value="Genomic_DNA"/>
</dbReference>
<evidence type="ECO:0000313" key="1">
    <source>
        <dbReference type="EMBL" id="KAA1397635.1"/>
    </source>
</evidence>
<dbReference type="RefSeq" id="WP_149689083.1">
    <property type="nucleotide sequence ID" value="NZ_SDPQ02000002.1"/>
</dbReference>
<organism evidence="1 2">
    <name type="scientific">Aeromicrobium ginsengisoli</name>
    <dbReference type="NCBI Taxonomy" id="363867"/>
    <lineage>
        <taxon>Bacteria</taxon>
        <taxon>Bacillati</taxon>
        <taxon>Actinomycetota</taxon>
        <taxon>Actinomycetes</taxon>
        <taxon>Propionibacteriales</taxon>
        <taxon>Nocardioidaceae</taxon>
        <taxon>Aeromicrobium</taxon>
    </lineage>
</organism>
<name>A0A5M4FE64_9ACTN</name>
<gene>
    <name evidence="1" type="ORF">ESP70_009765</name>
</gene>
<keyword evidence="2" id="KW-1185">Reference proteome</keyword>
<reference evidence="1" key="1">
    <citation type="submission" date="2019-09" db="EMBL/GenBank/DDBJ databases">
        <authorList>
            <person name="Li J."/>
        </authorList>
    </citation>
    <scope>NUCLEOTIDE SEQUENCE [LARGE SCALE GENOMIC DNA]</scope>
    <source>
        <strain evidence="1">JCM 14732</strain>
    </source>
</reference>
<accession>A0A5M4FE64</accession>